<feature type="region of interest" description="Disordered" evidence="1">
    <location>
        <begin position="149"/>
        <end position="217"/>
    </location>
</feature>
<reference evidence="4" key="1">
    <citation type="submission" date="2017-02" db="UniProtKB">
        <authorList>
            <consortium name="WormBaseParasite"/>
        </authorList>
    </citation>
    <scope>IDENTIFICATION</scope>
</reference>
<evidence type="ECO:0000313" key="4">
    <source>
        <dbReference type="WBParaSite" id="SPAL_0000184200.1"/>
    </source>
</evidence>
<organism evidence="3 4">
    <name type="scientific">Strongyloides papillosus</name>
    <name type="common">Intestinal threadworm</name>
    <dbReference type="NCBI Taxonomy" id="174720"/>
    <lineage>
        <taxon>Eukaryota</taxon>
        <taxon>Metazoa</taxon>
        <taxon>Ecdysozoa</taxon>
        <taxon>Nematoda</taxon>
        <taxon>Chromadorea</taxon>
        <taxon>Rhabditida</taxon>
        <taxon>Tylenchina</taxon>
        <taxon>Panagrolaimomorpha</taxon>
        <taxon>Strongyloidoidea</taxon>
        <taxon>Strongyloididae</taxon>
        <taxon>Strongyloides</taxon>
    </lineage>
</organism>
<dbReference type="Proteomes" id="UP000046392">
    <property type="component" value="Unplaced"/>
</dbReference>
<protein>
    <submittedName>
        <fullName evidence="4">Uncharacterized protein</fullName>
    </submittedName>
</protein>
<keyword evidence="3" id="KW-1185">Reference proteome</keyword>
<keyword evidence="2" id="KW-0732">Signal</keyword>
<sequence length="217" mass="25032">MKILHFFIGFILIKLTTQFWWGCCGGCSGCGMAYQPIINYMNVPIFQRVPAPPVDPVPEPAPEPVVILHRKTIIKEVPVENESVEEEPRYIMRARKPKILYRGDDEEDRPIQKIVYVQQPPPNYNVYPSQPQQPMSYNMYTTPQPPMYMPQGGSINVGQSEMPYQPQQVSSQSTYQQVPPQSTFQQVPPQSTYQQPYQNSQQTIVQPANQQPYKRRI</sequence>
<evidence type="ECO:0000256" key="2">
    <source>
        <dbReference type="SAM" id="SignalP"/>
    </source>
</evidence>
<evidence type="ECO:0000313" key="3">
    <source>
        <dbReference type="Proteomes" id="UP000046392"/>
    </source>
</evidence>
<name>A0A0N5B711_STREA</name>
<feature type="compositionally biased region" description="Low complexity" evidence="1">
    <location>
        <begin position="163"/>
        <end position="183"/>
    </location>
</feature>
<dbReference type="WBParaSite" id="SPAL_0000184200.1">
    <property type="protein sequence ID" value="SPAL_0000184200.1"/>
    <property type="gene ID" value="SPAL_0000184200"/>
</dbReference>
<proteinExistence type="predicted"/>
<accession>A0A0N5B711</accession>
<feature type="signal peptide" evidence="2">
    <location>
        <begin position="1"/>
        <end position="18"/>
    </location>
</feature>
<dbReference type="AlphaFoldDB" id="A0A0N5B711"/>
<feature type="chain" id="PRO_5005894048" evidence="2">
    <location>
        <begin position="19"/>
        <end position="217"/>
    </location>
</feature>
<evidence type="ECO:0000256" key="1">
    <source>
        <dbReference type="SAM" id="MobiDB-lite"/>
    </source>
</evidence>
<feature type="compositionally biased region" description="Polar residues" evidence="1">
    <location>
        <begin position="184"/>
        <end position="217"/>
    </location>
</feature>